<gene>
    <name evidence="8" type="ORF">FNV43_RR03861</name>
</gene>
<dbReference type="FunFam" id="2.20.25.80:FF:000002">
    <property type="entry name" value="probable WRKY transcription factor 31"/>
    <property type="match status" value="1"/>
</dbReference>
<dbReference type="PANTHER" id="PTHR31429:SF81">
    <property type="entry name" value="TRANSCRIPTION FACTOR WRKY FAMILY-RELATED"/>
    <property type="match status" value="1"/>
</dbReference>
<evidence type="ECO:0000313" key="9">
    <source>
        <dbReference type="Proteomes" id="UP000796880"/>
    </source>
</evidence>
<evidence type="ECO:0000256" key="4">
    <source>
        <dbReference type="ARBA" id="ARBA00023163"/>
    </source>
</evidence>
<feature type="region of interest" description="Disordered" evidence="6">
    <location>
        <begin position="82"/>
        <end position="101"/>
    </location>
</feature>
<comment type="caution">
    <text evidence="8">The sequence shown here is derived from an EMBL/GenBank/DDBJ whole genome shotgun (WGS) entry which is preliminary data.</text>
</comment>
<dbReference type="Gene3D" id="2.20.25.80">
    <property type="entry name" value="WRKY domain"/>
    <property type="match status" value="1"/>
</dbReference>
<keyword evidence="9" id="KW-1185">Reference proteome</keyword>
<proteinExistence type="predicted"/>
<sequence length="525" mass="57438">MNPTARNCWDNDDRRGSLVTNTADDGKRAVNELDFFSSKSTTANLIKDTKSFHVKEESPRDDEIMIQGMQLDVNTGLNLLTTNTSSDKSTMDDGTSQSMEDNKHPVNELAVVQAELGRMNVENQRLRGLLNHVNNNYHVLHMHLKTLTQSQKYQKAGGTIEEFKMINGLLEDQKQKEVVVPRQFLDMGQAIIIHEKDDVSRSSCWEGRSRNCSGSPPQNDIVESMECKTTTPTCKDSSGRTNGDEESPQQEYQGWIPNKVPKFTNHKEEDQNPETMSMVRKARVSVRARSEASIMSDGCQWRKYGQKMAKGNPCPRAYYRCTMATGCPVRKQVQRCAEDRTVLITTYEGQHNHPLPPAAMAMVSTTSAAASMLLAGSMQSADGLVNPNFLATATLPCSPTLATLSASAPFPTVTLDLTRPPSTSSDSHRLQQHGEFNLSQALPQGFGKDLSRFSGLHGLNGPHLAATHMQTVPAAADTVSAATAAITADPNFTAALVAAITSIIGNVNPNNNNIITRNNTSSDNN</sequence>
<evidence type="ECO:0000256" key="5">
    <source>
        <dbReference type="ARBA" id="ARBA00023242"/>
    </source>
</evidence>
<dbReference type="SMART" id="SM00774">
    <property type="entry name" value="WRKY"/>
    <property type="match status" value="1"/>
</dbReference>
<evidence type="ECO:0000256" key="2">
    <source>
        <dbReference type="ARBA" id="ARBA00023015"/>
    </source>
</evidence>
<dbReference type="OrthoDB" id="2020995at2759"/>
<evidence type="ECO:0000256" key="1">
    <source>
        <dbReference type="ARBA" id="ARBA00004123"/>
    </source>
</evidence>
<dbReference type="InterPro" id="IPR003657">
    <property type="entry name" value="WRKY_dom"/>
</dbReference>
<dbReference type="GO" id="GO:0043565">
    <property type="term" value="F:sequence-specific DNA binding"/>
    <property type="evidence" value="ECO:0007669"/>
    <property type="project" value="InterPro"/>
</dbReference>
<dbReference type="EMBL" id="VOIH02000002">
    <property type="protein sequence ID" value="KAF3453421.1"/>
    <property type="molecule type" value="Genomic_DNA"/>
</dbReference>
<dbReference type="GO" id="GO:0005634">
    <property type="term" value="C:nucleus"/>
    <property type="evidence" value="ECO:0007669"/>
    <property type="project" value="UniProtKB-SubCell"/>
</dbReference>
<feature type="compositionally biased region" description="Polar residues" evidence="6">
    <location>
        <begin position="229"/>
        <end position="241"/>
    </location>
</feature>
<comment type="subcellular location">
    <subcellularLocation>
        <location evidence="1">Nucleus</location>
    </subcellularLocation>
</comment>
<dbReference type="SUPFAM" id="SSF118290">
    <property type="entry name" value="WRKY DNA-binding domain"/>
    <property type="match status" value="1"/>
</dbReference>
<feature type="domain" description="WRKY" evidence="7">
    <location>
        <begin position="290"/>
        <end position="356"/>
    </location>
</feature>
<name>A0A8K0HIH4_9ROSA</name>
<dbReference type="AlphaFoldDB" id="A0A8K0HIH4"/>
<keyword evidence="2" id="KW-0805">Transcription regulation</keyword>
<protein>
    <recommendedName>
        <fullName evidence="7">WRKY domain-containing protein</fullName>
    </recommendedName>
</protein>
<evidence type="ECO:0000313" key="8">
    <source>
        <dbReference type="EMBL" id="KAF3453421.1"/>
    </source>
</evidence>
<dbReference type="Pfam" id="PF03106">
    <property type="entry name" value="WRKY"/>
    <property type="match status" value="1"/>
</dbReference>
<keyword evidence="4" id="KW-0804">Transcription</keyword>
<evidence type="ECO:0000256" key="3">
    <source>
        <dbReference type="ARBA" id="ARBA00023125"/>
    </source>
</evidence>
<accession>A0A8K0HIH4</accession>
<evidence type="ECO:0000256" key="6">
    <source>
        <dbReference type="SAM" id="MobiDB-lite"/>
    </source>
</evidence>
<dbReference type="Proteomes" id="UP000796880">
    <property type="component" value="Unassembled WGS sequence"/>
</dbReference>
<dbReference type="GO" id="GO:0003700">
    <property type="term" value="F:DNA-binding transcription factor activity"/>
    <property type="evidence" value="ECO:0007669"/>
    <property type="project" value="InterPro"/>
</dbReference>
<keyword evidence="5" id="KW-0539">Nucleus</keyword>
<feature type="region of interest" description="Disordered" evidence="6">
    <location>
        <begin position="229"/>
        <end position="254"/>
    </location>
</feature>
<dbReference type="PROSITE" id="PS50811">
    <property type="entry name" value="WRKY"/>
    <property type="match status" value="1"/>
</dbReference>
<dbReference type="PANTHER" id="PTHR31429">
    <property type="entry name" value="WRKY TRANSCRIPTION FACTOR 36-RELATED"/>
    <property type="match status" value="1"/>
</dbReference>
<reference evidence="8" key="1">
    <citation type="submission" date="2020-03" db="EMBL/GenBank/DDBJ databases">
        <title>A high-quality chromosome-level genome assembly of a woody plant with both climbing and erect habits, Rhamnella rubrinervis.</title>
        <authorList>
            <person name="Lu Z."/>
            <person name="Yang Y."/>
            <person name="Zhu X."/>
            <person name="Sun Y."/>
        </authorList>
    </citation>
    <scope>NUCLEOTIDE SEQUENCE</scope>
    <source>
        <strain evidence="8">BYM</strain>
        <tissue evidence="8">Leaf</tissue>
    </source>
</reference>
<dbReference type="InterPro" id="IPR036576">
    <property type="entry name" value="WRKY_dom_sf"/>
</dbReference>
<keyword evidence="3" id="KW-0238">DNA-binding</keyword>
<organism evidence="8 9">
    <name type="scientific">Rhamnella rubrinervis</name>
    <dbReference type="NCBI Taxonomy" id="2594499"/>
    <lineage>
        <taxon>Eukaryota</taxon>
        <taxon>Viridiplantae</taxon>
        <taxon>Streptophyta</taxon>
        <taxon>Embryophyta</taxon>
        <taxon>Tracheophyta</taxon>
        <taxon>Spermatophyta</taxon>
        <taxon>Magnoliopsida</taxon>
        <taxon>eudicotyledons</taxon>
        <taxon>Gunneridae</taxon>
        <taxon>Pentapetalae</taxon>
        <taxon>rosids</taxon>
        <taxon>fabids</taxon>
        <taxon>Rosales</taxon>
        <taxon>Rhamnaceae</taxon>
        <taxon>rhamnoid group</taxon>
        <taxon>Rhamneae</taxon>
        <taxon>Rhamnella</taxon>
    </lineage>
</organism>
<evidence type="ECO:0000259" key="7">
    <source>
        <dbReference type="PROSITE" id="PS50811"/>
    </source>
</evidence>
<dbReference type="InterPro" id="IPR044810">
    <property type="entry name" value="WRKY_plant"/>
</dbReference>